<dbReference type="AlphaFoldDB" id="A0A4R3NX47"/>
<reference evidence="7 8" key="1">
    <citation type="submission" date="2019-03" db="EMBL/GenBank/DDBJ databases">
        <title>Freshwater and sediment microbial communities from various areas in North America, analyzing microbe dynamics in response to fracking.</title>
        <authorList>
            <person name="Lamendella R."/>
        </authorList>
    </citation>
    <scope>NUCLEOTIDE SEQUENCE [LARGE SCALE GENOMIC DNA]</scope>
    <source>
        <strain evidence="7 8">175.2</strain>
    </source>
</reference>
<evidence type="ECO:0000256" key="5">
    <source>
        <dbReference type="SAM" id="Phobius"/>
    </source>
</evidence>
<keyword evidence="5" id="KW-1133">Transmembrane helix</keyword>
<dbReference type="GO" id="GO:0006508">
    <property type="term" value="P:proteolysis"/>
    <property type="evidence" value="ECO:0007669"/>
    <property type="project" value="UniProtKB-KW"/>
</dbReference>
<dbReference type="PANTHER" id="PTHR42987">
    <property type="entry name" value="PEPTIDASE S49"/>
    <property type="match status" value="1"/>
</dbReference>
<evidence type="ECO:0000259" key="6">
    <source>
        <dbReference type="Pfam" id="PF01343"/>
    </source>
</evidence>
<dbReference type="InterPro" id="IPR029045">
    <property type="entry name" value="ClpP/crotonase-like_dom_sf"/>
</dbReference>
<comment type="similarity">
    <text evidence="1">Belongs to the peptidase S49 family.</text>
</comment>
<dbReference type="OrthoDB" id="9764363at2"/>
<feature type="transmembrane region" description="Helical" evidence="5">
    <location>
        <begin position="21"/>
        <end position="39"/>
    </location>
</feature>
<dbReference type="NCBIfam" id="TIGR00706">
    <property type="entry name" value="SppA_dom"/>
    <property type="match status" value="1"/>
</dbReference>
<name>A0A4R3NX47_9HYPH</name>
<dbReference type="SUPFAM" id="SSF52096">
    <property type="entry name" value="ClpP/crotonase"/>
    <property type="match status" value="1"/>
</dbReference>
<evidence type="ECO:0000256" key="1">
    <source>
        <dbReference type="ARBA" id="ARBA00008683"/>
    </source>
</evidence>
<dbReference type="CDD" id="cd07023">
    <property type="entry name" value="S49_Sppa_N_C"/>
    <property type="match status" value="1"/>
</dbReference>
<dbReference type="RefSeq" id="WP_132308404.1">
    <property type="nucleotide sequence ID" value="NZ_SMAR01000003.1"/>
</dbReference>
<evidence type="ECO:0000256" key="3">
    <source>
        <dbReference type="ARBA" id="ARBA00022801"/>
    </source>
</evidence>
<dbReference type="InterPro" id="IPR004635">
    <property type="entry name" value="Pept_S49_SppA"/>
</dbReference>
<protein>
    <submittedName>
        <fullName evidence="7">Signal peptide peptidase A</fullName>
    </submittedName>
</protein>
<dbReference type="EMBL" id="SMAR01000003">
    <property type="protein sequence ID" value="TCT43026.1"/>
    <property type="molecule type" value="Genomic_DNA"/>
</dbReference>
<organism evidence="7 8">
    <name type="scientific">Martelella mediterranea</name>
    <dbReference type="NCBI Taxonomy" id="293089"/>
    <lineage>
        <taxon>Bacteria</taxon>
        <taxon>Pseudomonadati</taxon>
        <taxon>Pseudomonadota</taxon>
        <taxon>Alphaproteobacteria</taxon>
        <taxon>Hyphomicrobiales</taxon>
        <taxon>Aurantimonadaceae</taxon>
        <taxon>Martelella</taxon>
    </lineage>
</organism>
<evidence type="ECO:0000313" key="7">
    <source>
        <dbReference type="EMBL" id="TCT43026.1"/>
    </source>
</evidence>
<dbReference type="Gene3D" id="3.90.226.10">
    <property type="entry name" value="2-enoyl-CoA Hydratase, Chain A, domain 1"/>
    <property type="match status" value="2"/>
</dbReference>
<feature type="domain" description="Peptidase S49" evidence="6">
    <location>
        <begin position="106"/>
        <end position="252"/>
    </location>
</feature>
<proteinExistence type="inferred from homology"/>
<evidence type="ECO:0000256" key="2">
    <source>
        <dbReference type="ARBA" id="ARBA00022670"/>
    </source>
</evidence>
<sequence length="315" mass="34442">MQTSDIIERRRLRRRVTWWRAIAVIVAVLLCVSIYRLIFGPSQMPLSRPHIAEITISGIVADDPGRIETIREIGEDPNVKALIVSLSTGGGTTYGGELFYKTLRDVAQKKPVVSEIRTQAASAGYMIALAGDRIFAGDTSITGSIGVLFMYPQVKDLLDKIGVSMDAIKSAPLKAEPSPFNDASAEAQAMVRAMVMDSYDWFVDLVAERRGLSRDKVLTLADGRILTGRQALEAGLVDAIGGRNAIRDYLAEQGVSETLEIRSWDSINRNGFGFDLMDISSKLAEAIGLGSFLTENAFRDLGVVDGLISVRQDKW</sequence>
<dbReference type="PANTHER" id="PTHR42987:SF6">
    <property type="entry name" value="PROTEINASE IV"/>
    <property type="match status" value="1"/>
</dbReference>
<keyword evidence="8" id="KW-1185">Reference proteome</keyword>
<keyword evidence="5" id="KW-0472">Membrane</keyword>
<keyword evidence="5" id="KW-0812">Transmembrane</keyword>
<comment type="caution">
    <text evidence="7">The sequence shown here is derived from an EMBL/GenBank/DDBJ whole genome shotgun (WGS) entry which is preliminary data.</text>
</comment>
<evidence type="ECO:0000313" key="8">
    <source>
        <dbReference type="Proteomes" id="UP000295097"/>
    </source>
</evidence>
<keyword evidence="3" id="KW-0378">Hydrolase</keyword>
<gene>
    <name evidence="7" type="ORF">EDC90_100333</name>
</gene>
<evidence type="ECO:0000256" key="4">
    <source>
        <dbReference type="ARBA" id="ARBA00022825"/>
    </source>
</evidence>
<dbReference type="InterPro" id="IPR002142">
    <property type="entry name" value="Peptidase_S49"/>
</dbReference>
<accession>A0A4R3NX47</accession>
<dbReference type="Pfam" id="PF01343">
    <property type="entry name" value="Peptidase_S49"/>
    <property type="match status" value="1"/>
</dbReference>
<keyword evidence="2" id="KW-0645">Protease</keyword>
<keyword evidence="4" id="KW-0720">Serine protease</keyword>
<dbReference type="GO" id="GO:0008236">
    <property type="term" value="F:serine-type peptidase activity"/>
    <property type="evidence" value="ECO:0007669"/>
    <property type="project" value="UniProtKB-KW"/>
</dbReference>
<dbReference type="Proteomes" id="UP000295097">
    <property type="component" value="Unassembled WGS sequence"/>
</dbReference>
<dbReference type="InterPro" id="IPR047272">
    <property type="entry name" value="S49_SppA_C"/>
</dbReference>